<keyword evidence="3" id="KW-1185">Reference proteome</keyword>
<dbReference type="Pfam" id="PF00300">
    <property type="entry name" value="His_Phos_1"/>
    <property type="match status" value="1"/>
</dbReference>
<dbReference type="SMART" id="SM00855">
    <property type="entry name" value="PGAM"/>
    <property type="match status" value="1"/>
</dbReference>
<dbReference type="STRING" id="356305.SAMN05421841_0389"/>
<dbReference type="Gene3D" id="3.40.50.1240">
    <property type="entry name" value="Phosphoglycerate mutase-like"/>
    <property type="match status" value="1"/>
</dbReference>
<dbReference type="SUPFAM" id="SSF53254">
    <property type="entry name" value="Phosphoglycerate mutase-like"/>
    <property type="match status" value="1"/>
</dbReference>
<feature type="signal peptide" evidence="1">
    <location>
        <begin position="1"/>
        <end position="19"/>
    </location>
</feature>
<accession>A0A1I0N576</accession>
<dbReference type="EMBL" id="FOIU01000001">
    <property type="protein sequence ID" value="SEV96264.1"/>
    <property type="molecule type" value="Genomic_DNA"/>
</dbReference>
<gene>
    <name evidence="2" type="ORF">SAMN05421841_0389</name>
</gene>
<evidence type="ECO:0000256" key="1">
    <source>
        <dbReference type="SAM" id="SignalP"/>
    </source>
</evidence>
<dbReference type="CDD" id="cd07067">
    <property type="entry name" value="HP_PGM_like"/>
    <property type="match status" value="1"/>
</dbReference>
<dbReference type="InterPro" id="IPR029033">
    <property type="entry name" value="His_PPase_superfam"/>
</dbReference>
<feature type="chain" id="PRO_5011554631" evidence="1">
    <location>
        <begin position="20"/>
        <end position="164"/>
    </location>
</feature>
<protein>
    <submittedName>
        <fullName evidence="2">Histidine phosphatase superfamily (Branch 1)</fullName>
    </submittedName>
</protein>
<organism evidence="2 3">
    <name type="scientific">Chryseobacterium wanjuense</name>
    <dbReference type="NCBI Taxonomy" id="356305"/>
    <lineage>
        <taxon>Bacteria</taxon>
        <taxon>Pseudomonadati</taxon>
        <taxon>Bacteroidota</taxon>
        <taxon>Flavobacteriia</taxon>
        <taxon>Flavobacteriales</taxon>
        <taxon>Weeksellaceae</taxon>
        <taxon>Chryseobacterium group</taxon>
        <taxon>Chryseobacterium</taxon>
    </lineage>
</organism>
<evidence type="ECO:0000313" key="2">
    <source>
        <dbReference type="EMBL" id="SEV96264.1"/>
    </source>
</evidence>
<proteinExistence type="predicted"/>
<keyword evidence="1" id="KW-0732">Signal</keyword>
<name>A0A1I0N576_9FLAO</name>
<dbReference type="OrthoDB" id="3296006at2"/>
<evidence type="ECO:0000313" key="3">
    <source>
        <dbReference type="Proteomes" id="UP000199469"/>
    </source>
</evidence>
<reference evidence="3" key="1">
    <citation type="submission" date="2016-10" db="EMBL/GenBank/DDBJ databases">
        <authorList>
            <person name="Varghese N."/>
            <person name="Submissions S."/>
        </authorList>
    </citation>
    <scope>NUCLEOTIDE SEQUENCE [LARGE SCALE GENOMIC DNA]</scope>
    <source>
        <strain evidence="3">DSM 17724</strain>
    </source>
</reference>
<dbReference type="InterPro" id="IPR013078">
    <property type="entry name" value="His_Pase_superF_clade-1"/>
</dbReference>
<dbReference type="Proteomes" id="UP000199469">
    <property type="component" value="Unassembled WGS sequence"/>
</dbReference>
<dbReference type="AlphaFoldDB" id="A0A1I0N576"/>
<sequence>MKNLVTILLVLFSFTFLHSQNTSIYIVRHAEKDISDANNKNPNLSEVGKQRAEELLKKLKNVKFSAAYSTPFYRTQQTLQPIAAFNKIEITSYNPSDNKKLVDEILNNYSGKNVIIVGHSNTILSILEAFGAKKPFETISEDDYSNLFQIIIDKNTVKLQSSKY</sequence>
<dbReference type="RefSeq" id="WP_089790386.1">
    <property type="nucleotide sequence ID" value="NZ_FOIU01000001.1"/>
</dbReference>